<accession>A0A9J5XWB0</accession>
<protein>
    <submittedName>
        <fullName evidence="2">Uncharacterized protein</fullName>
    </submittedName>
</protein>
<dbReference type="Proteomes" id="UP000824120">
    <property type="component" value="Chromosome 8"/>
</dbReference>
<dbReference type="Gene3D" id="4.10.60.10">
    <property type="entry name" value="Zinc finger, CCHC-type"/>
    <property type="match status" value="1"/>
</dbReference>
<feature type="region of interest" description="Disordered" evidence="1">
    <location>
        <begin position="1"/>
        <end position="24"/>
    </location>
</feature>
<organism evidence="2 3">
    <name type="scientific">Solanum commersonii</name>
    <name type="common">Commerson's wild potato</name>
    <name type="synonym">Commerson's nightshade</name>
    <dbReference type="NCBI Taxonomy" id="4109"/>
    <lineage>
        <taxon>Eukaryota</taxon>
        <taxon>Viridiplantae</taxon>
        <taxon>Streptophyta</taxon>
        <taxon>Embryophyta</taxon>
        <taxon>Tracheophyta</taxon>
        <taxon>Spermatophyta</taxon>
        <taxon>Magnoliopsida</taxon>
        <taxon>eudicotyledons</taxon>
        <taxon>Gunneridae</taxon>
        <taxon>Pentapetalae</taxon>
        <taxon>asterids</taxon>
        <taxon>lamiids</taxon>
        <taxon>Solanales</taxon>
        <taxon>Solanaceae</taxon>
        <taxon>Solanoideae</taxon>
        <taxon>Solaneae</taxon>
        <taxon>Solanum</taxon>
    </lineage>
</organism>
<reference evidence="2 3" key="1">
    <citation type="submission" date="2020-09" db="EMBL/GenBank/DDBJ databases">
        <title>De no assembly of potato wild relative species, Solanum commersonii.</title>
        <authorList>
            <person name="Cho K."/>
        </authorList>
    </citation>
    <scope>NUCLEOTIDE SEQUENCE [LARGE SCALE GENOMIC DNA]</scope>
    <source>
        <strain evidence="2">LZ3.2</strain>
        <tissue evidence="2">Leaf</tissue>
    </source>
</reference>
<proteinExistence type="predicted"/>
<keyword evidence="3" id="KW-1185">Reference proteome</keyword>
<dbReference type="AlphaFoldDB" id="A0A9J5XWB0"/>
<dbReference type="GO" id="GO:0008270">
    <property type="term" value="F:zinc ion binding"/>
    <property type="evidence" value="ECO:0007669"/>
    <property type="project" value="InterPro"/>
</dbReference>
<dbReference type="SUPFAM" id="SSF57756">
    <property type="entry name" value="Retrovirus zinc finger-like domains"/>
    <property type="match status" value="1"/>
</dbReference>
<name>A0A9J5XWB0_SOLCO</name>
<evidence type="ECO:0000313" key="2">
    <source>
        <dbReference type="EMBL" id="KAG5592026.1"/>
    </source>
</evidence>
<dbReference type="PANTHER" id="PTHR34222">
    <property type="entry name" value="GAG_PRE-INTEGRS DOMAIN-CONTAINING PROTEIN"/>
    <property type="match status" value="1"/>
</dbReference>
<dbReference type="InterPro" id="IPR036875">
    <property type="entry name" value="Znf_CCHC_sf"/>
</dbReference>
<gene>
    <name evidence="2" type="ORF">H5410_042540</name>
</gene>
<comment type="caution">
    <text evidence="2">The sequence shown here is derived from an EMBL/GenBank/DDBJ whole genome shotgun (WGS) entry which is preliminary data.</text>
</comment>
<sequence>MLLTENLIPTAMNTSRPGVTDSRSKKPYNPNAFCDYCHMNGHMRSDCHKLLKCDFCQKTGHLKLNCFRLIGYPLISKAREMQLLLGIQSMKLYLHHMTSSHQAAGSGLLPMPMITPKQHQNLLQMLDQTTIRDANGVANMAGHVQLPKGDSTKCKDPFRTPLVVAGHSPPGNLDIFTPQLLIHSIDTKLICLHDFYNLQALLFKPMPYLQNFPHYPGSLICYYFL</sequence>
<dbReference type="PANTHER" id="PTHR34222:SF87">
    <property type="entry name" value="CCHC-TYPE DOMAIN-CONTAINING PROTEIN"/>
    <property type="match status" value="1"/>
</dbReference>
<dbReference type="EMBL" id="JACXVP010000008">
    <property type="protein sequence ID" value="KAG5592026.1"/>
    <property type="molecule type" value="Genomic_DNA"/>
</dbReference>
<evidence type="ECO:0000256" key="1">
    <source>
        <dbReference type="SAM" id="MobiDB-lite"/>
    </source>
</evidence>
<evidence type="ECO:0000313" key="3">
    <source>
        <dbReference type="Proteomes" id="UP000824120"/>
    </source>
</evidence>
<dbReference type="GO" id="GO:0003676">
    <property type="term" value="F:nucleic acid binding"/>
    <property type="evidence" value="ECO:0007669"/>
    <property type="project" value="InterPro"/>
</dbReference>